<keyword evidence="3" id="KW-1185">Reference proteome</keyword>
<gene>
    <name evidence="2" type="ORF">FTOL_13782</name>
</gene>
<evidence type="ECO:0000313" key="3">
    <source>
        <dbReference type="Proteomes" id="UP001187734"/>
    </source>
</evidence>
<evidence type="ECO:0000256" key="1">
    <source>
        <dbReference type="SAM" id="MobiDB-lite"/>
    </source>
</evidence>
<organism evidence="2 3">
    <name type="scientific">Fusarium torulosum</name>
    <dbReference type="NCBI Taxonomy" id="33205"/>
    <lineage>
        <taxon>Eukaryota</taxon>
        <taxon>Fungi</taxon>
        <taxon>Dikarya</taxon>
        <taxon>Ascomycota</taxon>
        <taxon>Pezizomycotina</taxon>
        <taxon>Sordariomycetes</taxon>
        <taxon>Hypocreomycetidae</taxon>
        <taxon>Hypocreales</taxon>
        <taxon>Nectriaceae</taxon>
        <taxon>Fusarium</taxon>
    </lineage>
</organism>
<evidence type="ECO:0000313" key="2">
    <source>
        <dbReference type="EMBL" id="SPJ92817.1"/>
    </source>
</evidence>
<feature type="compositionally biased region" description="Polar residues" evidence="1">
    <location>
        <begin position="82"/>
        <end position="94"/>
    </location>
</feature>
<reference evidence="2" key="1">
    <citation type="submission" date="2018-03" db="EMBL/GenBank/DDBJ databases">
        <authorList>
            <person name="Guldener U."/>
        </authorList>
    </citation>
    <scope>NUCLEOTIDE SEQUENCE</scope>
</reference>
<dbReference type="AlphaFoldDB" id="A0AAE8MNN3"/>
<proteinExistence type="predicted"/>
<sequence length="94" mass="10218">MHESVRIDNPDGYLRAIIGQCPPKDQLGFLFGKTYPTVPRGFLVIFRDGGDQQGLPLPFHPKVPATRDDLRPIPVLAGPTDAHSSPVTTATQQA</sequence>
<dbReference type="EMBL" id="ONZP01001035">
    <property type="protein sequence ID" value="SPJ92817.1"/>
    <property type="molecule type" value="Genomic_DNA"/>
</dbReference>
<protein>
    <submittedName>
        <fullName evidence="2">Uncharacterized protein</fullName>
    </submittedName>
</protein>
<comment type="caution">
    <text evidence="2">The sequence shown here is derived from an EMBL/GenBank/DDBJ whole genome shotgun (WGS) entry which is preliminary data.</text>
</comment>
<name>A0AAE8MNN3_9HYPO</name>
<feature type="region of interest" description="Disordered" evidence="1">
    <location>
        <begin position="68"/>
        <end position="94"/>
    </location>
</feature>
<accession>A0AAE8MNN3</accession>
<dbReference type="Proteomes" id="UP001187734">
    <property type="component" value="Unassembled WGS sequence"/>
</dbReference>